<evidence type="ECO:0000256" key="1">
    <source>
        <dbReference type="ARBA" id="ARBA00000185"/>
    </source>
</evidence>
<dbReference type="InterPro" id="IPR002288">
    <property type="entry name" value="DNA_gyrase_B_C"/>
</dbReference>
<protein>
    <submittedName>
        <fullName evidence="3">DNA gyrase, B subunit</fullName>
        <ecNumber evidence="3">5.99.1.3</ecNumber>
    </submittedName>
</protein>
<dbReference type="Gene3D" id="3.40.50.670">
    <property type="match status" value="1"/>
</dbReference>
<dbReference type="EMBL" id="LS991949">
    <property type="protein sequence ID" value="SYV90619.1"/>
    <property type="molecule type" value="Genomic_DNA"/>
</dbReference>
<dbReference type="SUPFAM" id="SSF56719">
    <property type="entry name" value="Type II DNA topoisomerase"/>
    <property type="match status" value="1"/>
</dbReference>
<dbReference type="InterPro" id="IPR013759">
    <property type="entry name" value="Topo_IIA_B_C"/>
</dbReference>
<sequence>MNPETRKMLQVQINDMAICDSVFTTLMGEEVEARHDFIEENAKYVLNIDF</sequence>
<evidence type="ECO:0000313" key="3">
    <source>
        <dbReference type="EMBL" id="SYV90619.1"/>
    </source>
</evidence>
<evidence type="ECO:0000259" key="2">
    <source>
        <dbReference type="Pfam" id="PF00986"/>
    </source>
</evidence>
<accession>A0A3B0P1V4</accession>
<dbReference type="GO" id="GO:0003677">
    <property type="term" value="F:DNA binding"/>
    <property type="evidence" value="ECO:0007669"/>
    <property type="project" value="InterPro"/>
</dbReference>
<evidence type="ECO:0000313" key="4">
    <source>
        <dbReference type="Proteomes" id="UP000259864"/>
    </source>
</evidence>
<dbReference type="InterPro" id="IPR013760">
    <property type="entry name" value="Topo_IIA-like_dom_sf"/>
</dbReference>
<reference evidence="4" key="1">
    <citation type="submission" date="2018-06" db="EMBL/GenBank/DDBJ databases">
        <authorList>
            <consortium name="Pathogen Informatics"/>
        </authorList>
    </citation>
    <scope>NUCLEOTIDE SEQUENCE [LARGE SCALE GENOMIC DNA]</scope>
    <source>
        <strain evidence="4">NCTC10135</strain>
    </source>
</reference>
<dbReference type="GO" id="GO:0034335">
    <property type="term" value="F:DNA negative supercoiling activity"/>
    <property type="evidence" value="ECO:0007669"/>
    <property type="project" value="UniProtKB-ARBA"/>
</dbReference>
<dbReference type="GO" id="GO:0006265">
    <property type="term" value="P:DNA topological change"/>
    <property type="evidence" value="ECO:0007669"/>
    <property type="project" value="InterPro"/>
</dbReference>
<proteinExistence type="predicted"/>
<gene>
    <name evidence="3" type="primary">MCYN0710</name>
    <name evidence="3" type="ORF">NCTC10135_01143</name>
</gene>
<comment type="catalytic activity">
    <reaction evidence="1">
        <text>ATP-dependent breakage, passage and rejoining of double-stranded DNA.</text>
        <dbReference type="EC" id="5.6.2.2"/>
    </reaction>
</comment>
<dbReference type="Pfam" id="PF00986">
    <property type="entry name" value="DNA_gyraseB_C"/>
    <property type="match status" value="1"/>
</dbReference>
<name>A0A3B0P1V4_9BACT</name>
<keyword evidence="3" id="KW-0413">Isomerase</keyword>
<dbReference type="InterPro" id="IPR000565">
    <property type="entry name" value="Topo_IIA_B"/>
</dbReference>
<dbReference type="AlphaFoldDB" id="A0A3B0P1V4"/>
<dbReference type="GO" id="GO:0005524">
    <property type="term" value="F:ATP binding"/>
    <property type="evidence" value="ECO:0007669"/>
    <property type="project" value="InterPro"/>
</dbReference>
<organism evidence="3 4">
    <name type="scientific">Metamycoplasma alkalescens</name>
    <dbReference type="NCBI Taxonomy" id="45363"/>
    <lineage>
        <taxon>Bacteria</taxon>
        <taxon>Bacillati</taxon>
        <taxon>Mycoplasmatota</taxon>
        <taxon>Mycoplasmoidales</taxon>
        <taxon>Metamycoplasmataceae</taxon>
        <taxon>Metamycoplasma</taxon>
    </lineage>
</organism>
<feature type="domain" description="DNA gyrase B subunit C-terminal" evidence="2">
    <location>
        <begin position="1"/>
        <end position="39"/>
    </location>
</feature>
<dbReference type="KEGG" id="mala:NCTC10135_01143"/>
<dbReference type="Proteomes" id="UP000259864">
    <property type="component" value="Chromosome 1"/>
</dbReference>
<dbReference type="EC" id="5.99.1.3" evidence="3"/>
<dbReference type="PRINTS" id="PR01159">
    <property type="entry name" value="DNAGYRASEB"/>
</dbReference>